<name>A0ABV9DCQ8_9MICO</name>
<reference evidence="3" key="1">
    <citation type="journal article" date="2019" name="Int. J. Syst. Evol. Microbiol.">
        <title>The Global Catalogue of Microorganisms (GCM) 10K type strain sequencing project: providing services to taxonomists for standard genome sequencing and annotation.</title>
        <authorList>
            <consortium name="The Broad Institute Genomics Platform"/>
            <consortium name="The Broad Institute Genome Sequencing Center for Infectious Disease"/>
            <person name="Wu L."/>
            <person name="Ma J."/>
        </authorList>
    </citation>
    <scope>NUCLEOTIDE SEQUENCE [LARGE SCALE GENOMIC DNA]</scope>
    <source>
        <strain evidence="3">JCM 3369</strain>
    </source>
</reference>
<dbReference type="Proteomes" id="UP001595955">
    <property type="component" value="Unassembled WGS sequence"/>
</dbReference>
<gene>
    <name evidence="2" type="ORF">ACFO3F_10050</name>
</gene>
<dbReference type="EMBL" id="JBHSGF010000006">
    <property type="protein sequence ID" value="MFC4555589.1"/>
    <property type="molecule type" value="Genomic_DNA"/>
</dbReference>
<evidence type="ECO:0000313" key="3">
    <source>
        <dbReference type="Proteomes" id="UP001595955"/>
    </source>
</evidence>
<feature type="compositionally biased region" description="Basic and acidic residues" evidence="1">
    <location>
        <begin position="84"/>
        <end position="101"/>
    </location>
</feature>
<evidence type="ECO:0000256" key="1">
    <source>
        <dbReference type="SAM" id="MobiDB-lite"/>
    </source>
</evidence>
<comment type="caution">
    <text evidence="2">The sequence shown here is derived from an EMBL/GenBank/DDBJ whole genome shotgun (WGS) entry which is preliminary data.</text>
</comment>
<keyword evidence="3" id="KW-1185">Reference proteome</keyword>
<organism evidence="2 3">
    <name type="scientific">Georgenia faecalis</name>
    <dbReference type="NCBI Taxonomy" id="2483799"/>
    <lineage>
        <taxon>Bacteria</taxon>
        <taxon>Bacillati</taxon>
        <taxon>Actinomycetota</taxon>
        <taxon>Actinomycetes</taxon>
        <taxon>Micrococcales</taxon>
        <taxon>Bogoriellaceae</taxon>
        <taxon>Georgenia</taxon>
    </lineage>
</organism>
<proteinExistence type="predicted"/>
<feature type="region of interest" description="Disordered" evidence="1">
    <location>
        <begin position="83"/>
        <end position="115"/>
    </location>
</feature>
<protein>
    <submittedName>
        <fullName evidence="2">Uncharacterized protein</fullName>
    </submittedName>
</protein>
<dbReference type="RefSeq" id="WP_122823550.1">
    <property type="nucleotide sequence ID" value="NZ_CP033325.1"/>
</dbReference>
<sequence>MSTVEDLRARLAEAGLDPDDVGRAEDRSLPRIDGVLLLRTTETGVRVSTWERGQEHFPLDFASEAEAVDYLAPRLLARRSVWSRTEDEANESRRRMQEKARRALARFDAPTTEDE</sequence>
<evidence type="ECO:0000313" key="2">
    <source>
        <dbReference type="EMBL" id="MFC4555589.1"/>
    </source>
</evidence>
<accession>A0ABV9DCQ8</accession>